<dbReference type="Gene3D" id="3.40.50.1220">
    <property type="entry name" value="TPP-binding domain"/>
    <property type="match status" value="1"/>
</dbReference>
<dbReference type="PROSITE" id="PS50305">
    <property type="entry name" value="SIRTUIN"/>
    <property type="match status" value="1"/>
</dbReference>
<organism evidence="6 7">
    <name type="scientific">Robbsia andropogonis</name>
    <dbReference type="NCBI Taxonomy" id="28092"/>
    <lineage>
        <taxon>Bacteria</taxon>
        <taxon>Pseudomonadati</taxon>
        <taxon>Pseudomonadota</taxon>
        <taxon>Betaproteobacteria</taxon>
        <taxon>Burkholderiales</taxon>
        <taxon>Burkholderiaceae</taxon>
        <taxon>Robbsia</taxon>
    </lineage>
</organism>
<feature type="binding site" evidence="4">
    <location>
        <position position="140"/>
    </location>
    <ligand>
        <name>Zn(2+)</name>
        <dbReference type="ChEBI" id="CHEBI:29105"/>
    </ligand>
</feature>
<dbReference type="AlphaFoldDB" id="A0A0F5K4W1"/>
<dbReference type="Proteomes" id="UP000033618">
    <property type="component" value="Unassembled WGS sequence"/>
</dbReference>
<dbReference type="SUPFAM" id="SSF52467">
    <property type="entry name" value="DHS-like NAD/FAD-binding domain"/>
    <property type="match status" value="1"/>
</dbReference>
<keyword evidence="4" id="KW-0862">Zinc</keyword>
<dbReference type="InterPro" id="IPR003000">
    <property type="entry name" value="Sirtuin"/>
</dbReference>
<dbReference type="GO" id="GO:0046872">
    <property type="term" value="F:metal ion binding"/>
    <property type="evidence" value="ECO:0007669"/>
    <property type="project" value="UniProtKB-KW"/>
</dbReference>
<comment type="caution">
    <text evidence="6">The sequence shown here is derived from an EMBL/GenBank/DDBJ whole genome shotgun (WGS) entry which is preliminary data.</text>
</comment>
<dbReference type="GO" id="GO:0017136">
    <property type="term" value="F:histone deacetylase activity, NAD-dependent"/>
    <property type="evidence" value="ECO:0007669"/>
    <property type="project" value="TreeGrafter"/>
</dbReference>
<dbReference type="STRING" id="28092.WM40_03310"/>
<dbReference type="PANTHER" id="PTHR11085">
    <property type="entry name" value="NAD-DEPENDENT PROTEIN DEACYLASE SIRTUIN-5, MITOCHONDRIAL-RELATED"/>
    <property type="match status" value="1"/>
</dbReference>
<feature type="active site" description="Proton acceptor" evidence="4">
    <location>
        <position position="132"/>
    </location>
</feature>
<name>A0A0F5K4W1_9BURK</name>
<dbReference type="Pfam" id="PF02146">
    <property type="entry name" value="SIR2"/>
    <property type="match status" value="1"/>
</dbReference>
<feature type="binding site" evidence="4">
    <location>
        <position position="175"/>
    </location>
    <ligand>
        <name>Zn(2+)</name>
        <dbReference type="ChEBI" id="CHEBI:29105"/>
    </ligand>
</feature>
<dbReference type="InterPro" id="IPR050134">
    <property type="entry name" value="NAD-dep_sirtuin_deacylases"/>
</dbReference>
<dbReference type="InterPro" id="IPR029035">
    <property type="entry name" value="DHS-like_NAD/FAD-binding_dom"/>
</dbReference>
<reference evidence="6 7" key="1">
    <citation type="submission" date="2015-03" db="EMBL/GenBank/DDBJ databases">
        <title>Draft Genome Sequence of Burkholderia andropogonis type strain ICMP2807, isolated from Sorghum bicolor.</title>
        <authorList>
            <person name="Lopes-Santos L."/>
            <person name="Castro D.B."/>
            <person name="Ottoboni L.M."/>
            <person name="Park D."/>
            <person name="Weirc B.S."/>
            <person name="Destefano S.A."/>
        </authorList>
    </citation>
    <scope>NUCLEOTIDE SEQUENCE [LARGE SCALE GENOMIC DNA]</scope>
    <source>
        <strain evidence="6 7">ICMP2807</strain>
    </source>
</reference>
<keyword evidence="7" id="KW-1185">Reference proteome</keyword>
<evidence type="ECO:0000313" key="7">
    <source>
        <dbReference type="Proteomes" id="UP000033618"/>
    </source>
</evidence>
<feature type="binding site" evidence="4">
    <location>
        <position position="172"/>
    </location>
    <ligand>
        <name>Zn(2+)</name>
        <dbReference type="ChEBI" id="CHEBI:29105"/>
    </ligand>
</feature>
<dbReference type="Gene3D" id="3.30.1600.10">
    <property type="entry name" value="SIR2/SIRT2 'Small Domain"/>
    <property type="match status" value="1"/>
</dbReference>
<dbReference type="GO" id="GO:0070403">
    <property type="term" value="F:NAD+ binding"/>
    <property type="evidence" value="ECO:0007669"/>
    <property type="project" value="InterPro"/>
</dbReference>
<dbReference type="InterPro" id="IPR026591">
    <property type="entry name" value="Sirtuin_cat_small_dom_sf"/>
</dbReference>
<protein>
    <recommendedName>
        <fullName evidence="1">protein acetyllysine N-acetyltransferase</fullName>
        <ecNumber evidence="1">2.3.1.286</ecNumber>
    </recommendedName>
</protein>
<keyword evidence="4" id="KW-0479">Metal-binding</keyword>
<evidence type="ECO:0000313" key="6">
    <source>
        <dbReference type="EMBL" id="KKB64990.1"/>
    </source>
</evidence>
<dbReference type="EC" id="2.3.1.286" evidence="1"/>
<feature type="binding site" evidence="4">
    <location>
        <position position="145"/>
    </location>
    <ligand>
        <name>Zn(2+)</name>
        <dbReference type="ChEBI" id="CHEBI:29105"/>
    </ligand>
</feature>
<dbReference type="RefSeq" id="WP_046152117.1">
    <property type="nucleotide sequence ID" value="NZ_CADFGU010000004.1"/>
</dbReference>
<evidence type="ECO:0000259" key="5">
    <source>
        <dbReference type="PROSITE" id="PS50305"/>
    </source>
</evidence>
<accession>A0A0F5K4W1</accession>
<dbReference type="PANTHER" id="PTHR11085:SF10">
    <property type="entry name" value="NAD-DEPENDENT PROTEIN DEACYLASE SIRTUIN-5, MITOCHONDRIAL-RELATED"/>
    <property type="match status" value="1"/>
</dbReference>
<dbReference type="PATRIC" id="fig|28092.6.peg.789"/>
<sequence length="275" mass="30450">MDKEARFALAVSWIREADGLLITAGAGNGVDSGLPEFRGDEGLWRAYPPLREARLSFEQIANPAGFSRHATLSWGFYGHRLALYRNTVPHEGHGRMLEWAAKMTHGAFVFTSNVDGQFQKAGFDPSRVVECHGSIHAMQCVEPCCYRSWSADDFVPDVDASRCELRNALPRCPFCGGLARPNVLMFSDWHWVSASTEHQQAALTEWLAKVKKPVVIELGAGTAVSTVRHFSERMGQRIIRINPREFSIPPTLGVGFQQSALAGLQLLDAQIKLAE</sequence>
<feature type="domain" description="Deacetylase sirtuin-type" evidence="5">
    <location>
        <begin position="1"/>
        <end position="274"/>
    </location>
</feature>
<evidence type="ECO:0000256" key="2">
    <source>
        <dbReference type="ARBA" id="ARBA00022679"/>
    </source>
</evidence>
<evidence type="ECO:0000256" key="3">
    <source>
        <dbReference type="ARBA" id="ARBA00023027"/>
    </source>
</evidence>
<dbReference type="EMBL" id="LAQU01000002">
    <property type="protein sequence ID" value="KKB64990.1"/>
    <property type="molecule type" value="Genomic_DNA"/>
</dbReference>
<proteinExistence type="predicted"/>
<keyword evidence="2" id="KW-0808">Transferase</keyword>
<dbReference type="OrthoDB" id="9800582at2"/>
<dbReference type="InterPro" id="IPR026590">
    <property type="entry name" value="Ssirtuin_cat_dom"/>
</dbReference>
<keyword evidence="3" id="KW-0520">NAD</keyword>
<gene>
    <name evidence="6" type="ORF">WM40_03310</name>
</gene>
<evidence type="ECO:0000256" key="4">
    <source>
        <dbReference type="PROSITE-ProRule" id="PRU00236"/>
    </source>
</evidence>
<evidence type="ECO:0000256" key="1">
    <source>
        <dbReference type="ARBA" id="ARBA00012928"/>
    </source>
</evidence>